<dbReference type="Pfam" id="PF07593">
    <property type="entry name" value="UnbV_ASPIC"/>
    <property type="match status" value="1"/>
</dbReference>
<evidence type="ECO:0000313" key="3">
    <source>
        <dbReference type="EMBL" id="QCX38718.1"/>
    </source>
</evidence>
<dbReference type="OrthoDB" id="9816120at2"/>
<dbReference type="KEGG" id="fbe:FF125_09835"/>
<dbReference type="PROSITE" id="PS51257">
    <property type="entry name" value="PROKAR_LIPOPROTEIN"/>
    <property type="match status" value="1"/>
</dbReference>
<evidence type="ECO:0000259" key="2">
    <source>
        <dbReference type="Pfam" id="PF07593"/>
    </source>
</evidence>
<sequence length="1120" mass="125297">MTKTYKIIIALTVFVLTSCNKSEDNDSSTGTVQNENTLFTLVSSNDSNLTFENIITQTRENNHMINSQFISGGGVAVGDINNDGLEDIYFTGNQVRDKLFLNKGNLKFEDISDKAGITQDNNWSTGVTFVDIDNDGDKDIYVCRFTYLENEKSQNQLYINNGDQSFTEKASTFGLNDKGFSMHSTFFDFDNDGLLDIYVINQPPSIPNIGDKMSREQFPDITFSDRLYKNLGNGKFEDYTEKSNLRNFAFGLSATTGDFNNDGWQDIYVSNDFDVADHVYINQQDGTFKDEVRTATKHISNFSMGNDIADYDNDGNLDVMVVDMVAEDHKRIKTNMSGMNPEQFWSIVNKGGHYQYMFNTLQRNNGNGTFSELGQLAGVTSTDWSWAPLFADFDNDGFKDLFVTNGVVYNNRYSDLTTKYDKKVDSINKVAHQKGLNPNTMMDVMDFVNMAPTDKLPNYIYKNNGDLTFNNKVKDWGLETPTLSNGAAYADFDLDGDLDLVVNNINENASLYKNTTTDRRLGNYIRFKFVTDKNEPVYGTKIALYKKDSLLQVVQITNSRGFMSKSEDVAHFGIGDEKIIDKAIIQWIDGTTSTLSNLEVNKVHQLKTGELERETIQGKPNKTLQFQDVTQSLNLAKVYHQENKNDDYAYEVLLPHKMSQFGPAIGVGDVNGDKKEDFYLGGAAGYSGKLYLQNNKGTFDEIIDGAWSQDKASEDMGIALIDVDNDKDLDLFVVSGGNEFNEGDTALQDRLYINDGRGKFTKSNNLPKYLTSGSCVMPFDFDKDGDLDLFIGGRLTPRKYPHAANSYLLENTGGKFIDASDKIAPEMKDLGMVTAASWTDYNNDGFEDLIVVGEWMPVTLFMQSENGTFKKKTIPNSEGWYYEVKTGDMDNDGDNDIIVGNLGLNYKYKANSKEPFEVYSYDFDNNGSLDIVLSYYEHGIAFPVRGKSCSTQQIPSLKEKFPTYEEFGNSNLQNIYGSTLTDALNLKAKTFASAYIENGGEGNFTIKPLPSLAQVSSINSILIDDYNLDGNKDLLISGNLYVSEIETPRNDAGTGLLLHGDGKGNFTSVSIQESGFYTPNDVKDMKMIKIGDKNIILAAKNNDYLQAVEFFSSEELLESN</sequence>
<dbReference type="PANTHER" id="PTHR16026">
    <property type="entry name" value="CARTILAGE ACIDIC PROTEIN 1"/>
    <property type="match status" value="1"/>
</dbReference>
<evidence type="ECO:0000313" key="4">
    <source>
        <dbReference type="Proteomes" id="UP000306229"/>
    </source>
</evidence>
<dbReference type="Proteomes" id="UP000306229">
    <property type="component" value="Chromosome"/>
</dbReference>
<evidence type="ECO:0000256" key="1">
    <source>
        <dbReference type="ARBA" id="ARBA00022729"/>
    </source>
</evidence>
<organism evidence="3 4">
    <name type="scientific">Aureibaculum algae</name>
    <dbReference type="NCBI Taxonomy" id="2584122"/>
    <lineage>
        <taxon>Bacteria</taxon>
        <taxon>Pseudomonadati</taxon>
        <taxon>Bacteroidota</taxon>
        <taxon>Flavobacteriia</taxon>
        <taxon>Flavobacteriales</taxon>
        <taxon>Flavobacteriaceae</taxon>
        <taxon>Aureibaculum</taxon>
    </lineage>
</organism>
<protein>
    <recommendedName>
        <fullName evidence="2">ASPIC/UnbV domain-containing protein</fullName>
    </recommendedName>
</protein>
<dbReference type="Pfam" id="PF13517">
    <property type="entry name" value="FG-GAP_3"/>
    <property type="match status" value="6"/>
</dbReference>
<dbReference type="EMBL" id="CP040749">
    <property type="protein sequence ID" value="QCX38718.1"/>
    <property type="molecule type" value="Genomic_DNA"/>
</dbReference>
<dbReference type="InterPro" id="IPR027039">
    <property type="entry name" value="Crtac1"/>
</dbReference>
<reference evidence="3 4" key="1">
    <citation type="submission" date="2019-05" db="EMBL/GenBank/DDBJ databases">
        <title>Algicella ahnfeltiae gen. nov., sp. nov., a novel marine bacterium of the family Flavobacteriaceae isolated from a red alga.</title>
        <authorList>
            <person name="Nedashkovskaya O.I."/>
            <person name="Kukhlevskiy A.D."/>
            <person name="Kim S.-G."/>
            <person name="Zhukova N.V."/>
            <person name="Mikhailov V.V."/>
        </authorList>
    </citation>
    <scope>NUCLEOTIDE SEQUENCE [LARGE SCALE GENOMIC DNA]</scope>
    <source>
        <strain evidence="3 4">10Alg115</strain>
    </source>
</reference>
<dbReference type="InterPro" id="IPR028994">
    <property type="entry name" value="Integrin_alpha_N"/>
</dbReference>
<keyword evidence="4" id="KW-1185">Reference proteome</keyword>
<dbReference type="SUPFAM" id="SSF69318">
    <property type="entry name" value="Integrin alpha N-terminal domain"/>
    <property type="match status" value="3"/>
</dbReference>
<proteinExistence type="predicted"/>
<feature type="domain" description="ASPIC/UnbV" evidence="2">
    <location>
        <begin position="538"/>
        <end position="604"/>
    </location>
</feature>
<dbReference type="PANTHER" id="PTHR16026:SF0">
    <property type="entry name" value="CARTILAGE ACIDIC PROTEIN 1"/>
    <property type="match status" value="1"/>
</dbReference>
<dbReference type="InterPro" id="IPR013517">
    <property type="entry name" value="FG-GAP"/>
</dbReference>
<keyword evidence="1" id="KW-0732">Signal</keyword>
<dbReference type="Gene3D" id="2.130.10.130">
    <property type="entry name" value="Integrin alpha, N-terminal"/>
    <property type="match status" value="4"/>
</dbReference>
<dbReference type="AlphaFoldDB" id="A0A5B7TR46"/>
<accession>A0A5B7TR46</accession>
<dbReference type="InterPro" id="IPR011519">
    <property type="entry name" value="UnbV_ASPIC"/>
</dbReference>
<name>A0A5B7TR46_9FLAO</name>
<dbReference type="RefSeq" id="WP_138949610.1">
    <property type="nucleotide sequence ID" value="NZ_CP040749.1"/>
</dbReference>
<gene>
    <name evidence="3" type="ORF">FF125_09835</name>
</gene>